<gene>
    <name evidence="3" type="ORF">FYJ91_09510</name>
</gene>
<dbReference type="CDD" id="cd10231">
    <property type="entry name" value="ASKHA_NBD_HSP70_YegD-like"/>
    <property type="match status" value="1"/>
</dbReference>
<dbReference type="RefSeq" id="WP_149522341.1">
    <property type="nucleotide sequence ID" value="NZ_VTOU01000002.1"/>
</dbReference>
<dbReference type="Gene3D" id="3.90.640.10">
    <property type="entry name" value="Actin, Chain A, domain 4"/>
    <property type="match status" value="2"/>
</dbReference>
<proteinExistence type="predicted"/>
<evidence type="ECO:0000313" key="4">
    <source>
        <dbReference type="Proteomes" id="UP000322077"/>
    </source>
</evidence>
<keyword evidence="4" id="KW-1185">Reference proteome</keyword>
<keyword evidence="1" id="KW-0547">Nucleotide-binding</keyword>
<dbReference type="EMBL" id="VTOU01000002">
    <property type="protein sequence ID" value="TZG28130.1"/>
    <property type="molecule type" value="Genomic_DNA"/>
</dbReference>
<reference evidence="3 4" key="1">
    <citation type="submission" date="2019-08" db="EMBL/GenBank/DDBJ databases">
        <authorList>
            <person name="Wang G."/>
            <person name="Xu Z."/>
        </authorList>
    </citation>
    <scope>NUCLEOTIDE SEQUENCE [LARGE SCALE GENOMIC DNA]</scope>
    <source>
        <strain evidence="3 4">ZX</strain>
    </source>
</reference>
<keyword evidence="2" id="KW-0067">ATP-binding</keyword>
<dbReference type="InterPro" id="IPR013126">
    <property type="entry name" value="Hsp_70_fam"/>
</dbReference>
<dbReference type="SUPFAM" id="SSF53067">
    <property type="entry name" value="Actin-like ATPase domain"/>
    <property type="match status" value="1"/>
</dbReference>
<sequence>MADGAGGAQLIEFAGEEATGAIFRSALCFWEEERGWNGIAHEAGPWAIAEYLQSPLDSRFVQSFKTVAASVAFERALIFGKPFRFEDMGRLFLQKLVAHAGGQLDDRPQRIIIGRPVEYAGGRPDPALARQRYDLMFDNFGVELHYVYEPLGAAYSYASRLTEPATILVADFGGGTTDFSIVRVAEPGAPRRCVPLASSGIGIAGDRFDRRIVEHLVLPMLGKGGSYRSFGKLLEIPGGYFNDFADWSRLAMMRNRRTMDELRRLQRDAVDPEPIGRMIALIEHEQGFPLYDAVGRLKRALSGEEAASFHFVGDDIEIGADVRRTDFEAWIVDDLRRIEAAMEAGLERAGVSADAIDRVFLTGGSSLIPAIRALFDRRFGSDRIATGGELTSIAHGLALIGGEPDLTEWTA</sequence>
<organism evidence="3 4">
    <name type="scientific">Sphingomonas montanisoli</name>
    <dbReference type="NCBI Taxonomy" id="2606412"/>
    <lineage>
        <taxon>Bacteria</taxon>
        <taxon>Pseudomonadati</taxon>
        <taxon>Pseudomonadota</taxon>
        <taxon>Alphaproteobacteria</taxon>
        <taxon>Sphingomonadales</taxon>
        <taxon>Sphingomonadaceae</taxon>
        <taxon>Sphingomonas</taxon>
    </lineage>
</organism>
<dbReference type="InterPro" id="IPR042054">
    <property type="entry name" value="YegD-like"/>
</dbReference>
<dbReference type="Gene3D" id="3.30.420.40">
    <property type="match status" value="3"/>
</dbReference>
<evidence type="ECO:0000313" key="3">
    <source>
        <dbReference type="EMBL" id="TZG28130.1"/>
    </source>
</evidence>
<evidence type="ECO:0000256" key="1">
    <source>
        <dbReference type="ARBA" id="ARBA00022741"/>
    </source>
</evidence>
<name>A0A5D9CAU8_9SPHN</name>
<dbReference type="AlphaFoldDB" id="A0A5D9CAU8"/>
<dbReference type="InterPro" id="IPR043129">
    <property type="entry name" value="ATPase_NBD"/>
</dbReference>
<dbReference type="Proteomes" id="UP000322077">
    <property type="component" value="Unassembled WGS sequence"/>
</dbReference>
<dbReference type="Pfam" id="PF00012">
    <property type="entry name" value="HSP70"/>
    <property type="match status" value="2"/>
</dbReference>
<dbReference type="GO" id="GO:0005524">
    <property type="term" value="F:ATP binding"/>
    <property type="evidence" value="ECO:0007669"/>
    <property type="project" value="UniProtKB-KW"/>
</dbReference>
<accession>A0A5D9CAU8</accession>
<evidence type="ECO:0000256" key="2">
    <source>
        <dbReference type="ARBA" id="ARBA00022840"/>
    </source>
</evidence>
<protein>
    <submittedName>
        <fullName evidence="3">Hsp70 family protein</fullName>
    </submittedName>
</protein>
<comment type="caution">
    <text evidence="3">The sequence shown here is derived from an EMBL/GenBank/DDBJ whole genome shotgun (WGS) entry which is preliminary data.</text>
</comment>
<dbReference type="PANTHER" id="PTHR19375">
    <property type="entry name" value="HEAT SHOCK PROTEIN 70KDA"/>
    <property type="match status" value="1"/>
</dbReference>
<dbReference type="GO" id="GO:0140662">
    <property type="term" value="F:ATP-dependent protein folding chaperone"/>
    <property type="evidence" value="ECO:0007669"/>
    <property type="project" value="InterPro"/>
</dbReference>